<evidence type="ECO:0000313" key="4">
    <source>
        <dbReference type="Proteomes" id="UP000799640"/>
    </source>
</evidence>
<evidence type="ECO:0000313" key="3">
    <source>
        <dbReference type="EMBL" id="KAF2403249.1"/>
    </source>
</evidence>
<dbReference type="PRINTS" id="PR00891">
    <property type="entry name" value="RABGDIREP"/>
</dbReference>
<protein>
    <recommendedName>
        <fullName evidence="2">Rab proteins geranylgeranyltransferase</fullName>
    </recommendedName>
</protein>
<reference evidence="3" key="1">
    <citation type="journal article" date="2020" name="Stud. Mycol.">
        <title>101 Dothideomycetes genomes: a test case for predicting lifestyles and emergence of pathogens.</title>
        <authorList>
            <person name="Haridas S."/>
            <person name="Albert R."/>
            <person name="Binder M."/>
            <person name="Bloem J."/>
            <person name="Labutti K."/>
            <person name="Salamov A."/>
            <person name="Andreopoulos B."/>
            <person name="Baker S."/>
            <person name="Barry K."/>
            <person name="Bills G."/>
            <person name="Bluhm B."/>
            <person name="Cannon C."/>
            <person name="Castanera R."/>
            <person name="Culley D."/>
            <person name="Daum C."/>
            <person name="Ezra D."/>
            <person name="Gonzalez J."/>
            <person name="Henrissat B."/>
            <person name="Kuo A."/>
            <person name="Liang C."/>
            <person name="Lipzen A."/>
            <person name="Lutzoni F."/>
            <person name="Magnuson J."/>
            <person name="Mondo S."/>
            <person name="Nolan M."/>
            <person name="Ohm R."/>
            <person name="Pangilinan J."/>
            <person name="Park H.-J."/>
            <person name="Ramirez L."/>
            <person name="Alfaro M."/>
            <person name="Sun H."/>
            <person name="Tritt A."/>
            <person name="Yoshinaga Y."/>
            <person name="Zwiers L.-H."/>
            <person name="Turgeon B."/>
            <person name="Goodwin S."/>
            <person name="Spatafora J."/>
            <person name="Crous P."/>
            <person name="Grigoriev I."/>
        </authorList>
    </citation>
    <scope>NUCLEOTIDE SEQUENCE</scope>
    <source>
        <strain evidence="3">CBS 262.69</strain>
    </source>
</reference>
<dbReference type="Gene3D" id="1.10.405.10">
    <property type="entry name" value="Guanine Nucleotide Dissociation Inhibitor, domain 1"/>
    <property type="match status" value="1"/>
</dbReference>
<dbReference type="Proteomes" id="UP000799640">
    <property type="component" value="Unassembled WGS sequence"/>
</dbReference>
<dbReference type="GO" id="GO:0005092">
    <property type="term" value="F:GDP-dissociation inhibitor activity"/>
    <property type="evidence" value="ECO:0007669"/>
    <property type="project" value="UniProtKB-UniRule"/>
</dbReference>
<dbReference type="InterPro" id="IPR036188">
    <property type="entry name" value="FAD/NAD-bd_sf"/>
</dbReference>
<gene>
    <name evidence="3" type="ORF">EJ06DRAFT_541950</name>
</gene>
<dbReference type="SUPFAM" id="SSF51905">
    <property type="entry name" value="FAD/NAD(P)-binding domain"/>
    <property type="match status" value="1"/>
</dbReference>
<sequence>MESLHNTEWDVLIAGTGLPQSLLALALSRSGKRVLHVDKNDYYGGPQAVLSTQEAEAWVMNTNAGTSLFSDAALSIPTPNPSHGSPKLSFPRAYSLALAPQLIYTQSGLLSYLLSSKVYRQLEFLAMGSWWIYSPQALNLEAPSGSPPSPGQLIRIPATREDVAFSDTGIDLRSKRAVMKVLRFVMDYENQAEVWQPYSSKPLSDLLTHCLKLPSSLHSLFLALTLTLDKPQRTTTSYALPRIARHLRSMGRLGAGFSAVIPKWGGMSELTQVACRAGAVGGGVYVLGKGITTLSTEAESTSVLLGNHDTIRTKWIVGAPDDLGPCTGCPVSSSVAAEITSRSIAIVSSSLESLFPTTFEGSPKPAGAVVVFPVGSLGQSQHLQDNPVYLLVHSSDTGECPVGQSIIYGFCCGESQGLLESAIATLLTAVNEPSTPHILWSLQFKQHHPTDSNQATSQNFAEATQVLSFPPPSSDLVFDDSILDSVKSVWERITESDADRGDFLVFGERGALGEEYDEA</sequence>
<dbReference type="GO" id="GO:0005634">
    <property type="term" value="C:nucleus"/>
    <property type="evidence" value="ECO:0007669"/>
    <property type="project" value="TreeGrafter"/>
</dbReference>
<keyword evidence="4" id="KW-1185">Reference proteome</keyword>
<evidence type="ECO:0000256" key="2">
    <source>
        <dbReference type="PIRNR" id="PIRNR037514"/>
    </source>
</evidence>
<comment type="similarity">
    <text evidence="1 2">Belongs to the Rab GDI family.</text>
</comment>
<proteinExistence type="inferred from homology"/>
<dbReference type="GO" id="GO:0016192">
    <property type="term" value="P:vesicle-mediated transport"/>
    <property type="evidence" value="ECO:0007669"/>
    <property type="project" value="TreeGrafter"/>
</dbReference>
<dbReference type="GO" id="GO:0005968">
    <property type="term" value="C:Rab-protein geranylgeranyltransferase complex"/>
    <property type="evidence" value="ECO:0007669"/>
    <property type="project" value="TreeGrafter"/>
</dbReference>
<accession>A0A6G1I5A6</accession>
<dbReference type="PANTHER" id="PTHR11787:SF4">
    <property type="entry name" value="CHM, RAB ESCORT PROTEIN 1"/>
    <property type="match status" value="1"/>
</dbReference>
<dbReference type="InterPro" id="IPR018203">
    <property type="entry name" value="GDP_dissociation_inhibitor"/>
</dbReference>
<dbReference type="AlphaFoldDB" id="A0A6G1I5A6"/>
<dbReference type="OrthoDB" id="1923006at2759"/>
<evidence type="ECO:0000256" key="1">
    <source>
        <dbReference type="ARBA" id="ARBA00005593"/>
    </source>
</evidence>
<name>A0A6G1I5A6_9PEZI</name>
<dbReference type="PIRSF" id="PIRSF037514">
    <property type="entry name" value="Rab_ger_ger_transf_A_fun"/>
    <property type="match status" value="1"/>
</dbReference>
<dbReference type="Gene3D" id="3.30.519.10">
    <property type="entry name" value="Guanine Nucleotide Dissociation Inhibitor, domain 2"/>
    <property type="match status" value="1"/>
</dbReference>
<organism evidence="3 4">
    <name type="scientific">Trichodelitschia bisporula</name>
    <dbReference type="NCBI Taxonomy" id="703511"/>
    <lineage>
        <taxon>Eukaryota</taxon>
        <taxon>Fungi</taxon>
        <taxon>Dikarya</taxon>
        <taxon>Ascomycota</taxon>
        <taxon>Pezizomycotina</taxon>
        <taxon>Dothideomycetes</taxon>
        <taxon>Dothideomycetes incertae sedis</taxon>
        <taxon>Phaeotrichales</taxon>
        <taxon>Phaeotrichaceae</taxon>
        <taxon>Trichodelitschia</taxon>
    </lineage>
</organism>
<dbReference type="EMBL" id="ML996690">
    <property type="protein sequence ID" value="KAF2403249.1"/>
    <property type="molecule type" value="Genomic_DNA"/>
</dbReference>
<dbReference type="Pfam" id="PF00996">
    <property type="entry name" value="GDI"/>
    <property type="match status" value="1"/>
</dbReference>
<dbReference type="PANTHER" id="PTHR11787">
    <property type="entry name" value="RAB GDP-DISSOCIATION INHIBITOR"/>
    <property type="match status" value="1"/>
</dbReference>
<dbReference type="InterPro" id="IPR017230">
    <property type="entry name" value="Mrs6"/>
</dbReference>
<dbReference type="Gene3D" id="3.50.50.60">
    <property type="entry name" value="FAD/NAD(P)-binding domain"/>
    <property type="match status" value="1"/>
</dbReference>
<dbReference type="GO" id="GO:0005829">
    <property type="term" value="C:cytosol"/>
    <property type="evidence" value="ECO:0007669"/>
    <property type="project" value="TreeGrafter"/>
</dbReference>
<dbReference type="GO" id="GO:0007264">
    <property type="term" value="P:small GTPase-mediated signal transduction"/>
    <property type="evidence" value="ECO:0007669"/>
    <property type="project" value="UniProtKB-UniRule"/>
</dbReference>